<dbReference type="RefSeq" id="WP_115884163.1">
    <property type="nucleotide sequence ID" value="NZ_CBCSHX010000001.1"/>
</dbReference>
<comment type="caution">
    <text evidence="2">The sequence shown here is derived from an EMBL/GenBank/DDBJ whole genome shotgun (WGS) entry which is preliminary data.</text>
</comment>
<evidence type="ECO:0000259" key="1">
    <source>
        <dbReference type="Pfam" id="PF14130"/>
    </source>
</evidence>
<dbReference type="InterPro" id="IPR025382">
    <property type="entry name" value="Cap4-like_endonuclease_dom"/>
</dbReference>
<organism evidence="2 3">
    <name type="scientific">Jeotgalicoccus halotolerans</name>
    <dbReference type="NCBI Taxonomy" id="157227"/>
    <lineage>
        <taxon>Bacteria</taxon>
        <taxon>Bacillati</taxon>
        <taxon>Bacillota</taxon>
        <taxon>Bacilli</taxon>
        <taxon>Bacillales</taxon>
        <taxon>Staphylococcaceae</taxon>
        <taxon>Jeotgalicoccus</taxon>
    </lineage>
</organism>
<accession>A0A3E0B0L8</accession>
<feature type="domain" description="CD-NTase associated protein 4-like DNA endonuclease" evidence="1">
    <location>
        <begin position="7"/>
        <end position="94"/>
    </location>
</feature>
<sequence length="313" mass="36345">MSIVDNGGAFAIKGFNYQKAAIIFVMIHHFEKNNFKIVPESKDDFEVYLDDQVYYIQVKGTKKLSIAKLKSKPKGKESIIEKNLFPGVDNDNRKIFLWDLAETTKSELTKVRGTLFPEKYQFSDKQKMDLAESLELNPSQLLRLEHQFIYVTPFTNDLEKALIMLKGYMVEEELLVTNERVSIVLSELALEIDQKSEILIDVEEDFVNKEIDGNYLKKIFTRVKQKEMFDEVLNNLILNTRTKEKIRAIKLRIPLLHTTLKEEIKEKIVTNEVMDCNTDEDAIRYIRSLIGENIATELSIALAIDYFCEIEEV</sequence>
<reference evidence="2 3" key="1">
    <citation type="submission" date="2018-08" db="EMBL/GenBank/DDBJ databases">
        <title>Genomic Encyclopedia of Type Strains, Phase IV (KMG-IV): sequencing the most valuable type-strain genomes for metagenomic binning, comparative biology and taxonomic classification.</title>
        <authorList>
            <person name="Goeker M."/>
        </authorList>
    </citation>
    <scope>NUCLEOTIDE SEQUENCE [LARGE SCALE GENOMIC DNA]</scope>
    <source>
        <strain evidence="2 3">DSM 17274</strain>
    </source>
</reference>
<gene>
    <name evidence="2" type="ORF">DFR63_0510</name>
</gene>
<proteinExistence type="predicted"/>
<protein>
    <submittedName>
        <fullName evidence="2">Uncharacterized protein DUF4297</fullName>
    </submittedName>
</protein>
<dbReference type="GO" id="GO:0004518">
    <property type="term" value="F:nuclease activity"/>
    <property type="evidence" value="ECO:0007669"/>
    <property type="project" value="InterPro"/>
</dbReference>
<dbReference type="OrthoDB" id="2892821at2"/>
<evidence type="ECO:0000313" key="2">
    <source>
        <dbReference type="EMBL" id="REG25475.1"/>
    </source>
</evidence>
<dbReference type="EMBL" id="QUMW01000009">
    <property type="protein sequence ID" value="REG25475.1"/>
    <property type="molecule type" value="Genomic_DNA"/>
</dbReference>
<dbReference type="AlphaFoldDB" id="A0A3E0B0L8"/>
<keyword evidence="3" id="KW-1185">Reference proteome</keyword>
<name>A0A3E0B0L8_9STAP</name>
<dbReference type="Proteomes" id="UP000257076">
    <property type="component" value="Unassembled WGS sequence"/>
</dbReference>
<evidence type="ECO:0000313" key="3">
    <source>
        <dbReference type="Proteomes" id="UP000257076"/>
    </source>
</evidence>
<dbReference type="Pfam" id="PF14130">
    <property type="entry name" value="Cap4_nuclease"/>
    <property type="match status" value="1"/>
</dbReference>